<dbReference type="InterPro" id="IPR015122">
    <property type="entry name" value="Tn916-Xis"/>
</dbReference>
<accession>A0A133YA64</accession>
<dbReference type="Proteomes" id="UP000070080">
    <property type="component" value="Unassembled WGS sequence"/>
</dbReference>
<dbReference type="Pfam" id="PF09035">
    <property type="entry name" value="Tn916-Xis"/>
    <property type="match status" value="1"/>
</dbReference>
<dbReference type="Gene3D" id="3.90.105.50">
    <property type="match status" value="1"/>
</dbReference>
<evidence type="ECO:0000313" key="2">
    <source>
        <dbReference type="Proteomes" id="UP000070080"/>
    </source>
</evidence>
<comment type="caution">
    <text evidence="1">The sequence shown here is derived from an EMBL/GenBank/DDBJ whole genome shotgun (WGS) entry which is preliminary data.</text>
</comment>
<protein>
    <submittedName>
        <fullName evidence="1">DNA binding domain, excisionase family</fullName>
    </submittedName>
</protein>
<sequence>MGGMKMYKIDGTELYDYQQQLLQPPEEIPIWEKKCLTVEEAAAYTGIGERRLKALLKEKDSSFRIARSDQFLIIREKLEKFIDVTTEL</sequence>
<dbReference type="InterPro" id="IPR038148">
    <property type="entry name" value="Tn1545/Tn916_Xis"/>
</dbReference>
<proteinExistence type="predicted"/>
<name>A0A133YA64_9FIRM</name>
<dbReference type="AlphaFoldDB" id="A0A133YA64"/>
<gene>
    <name evidence="1" type="ORF">HMPREF1872_00921</name>
</gene>
<keyword evidence="2" id="KW-1185">Reference proteome</keyword>
<dbReference type="STRING" id="1497955.HMPREF1872_00921"/>
<evidence type="ECO:0000313" key="1">
    <source>
        <dbReference type="EMBL" id="KXB40111.1"/>
    </source>
</evidence>
<dbReference type="EMBL" id="LSCV01000031">
    <property type="protein sequence ID" value="KXB40111.1"/>
    <property type="molecule type" value="Genomic_DNA"/>
</dbReference>
<organism evidence="1 2">
    <name type="scientific">Amygdalobacter nucleatus</name>
    <dbReference type="NCBI Taxonomy" id="3029274"/>
    <lineage>
        <taxon>Bacteria</taxon>
        <taxon>Bacillati</taxon>
        <taxon>Bacillota</taxon>
        <taxon>Clostridia</taxon>
        <taxon>Eubacteriales</taxon>
        <taxon>Oscillospiraceae</taxon>
        <taxon>Amygdalobacter</taxon>
    </lineage>
</organism>
<dbReference type="PATRIC" id="fig|1497955.3.peg.892"/>
<reference evidence="2" key="1">
    <citation type="submission" date="2016-01" db="EMBL/GenBank/DDBJ databases">
        <authorList>
            <person name="Mitreva M."/>
            <person name="Pepin K.H."/>
            <person name="Mihindukulasuriya K.A."/>
            <person name="Fulton R."/>
            <person name="Fronick C."/>
            <person name="O'Laughlin M."/>
            <person name="Miner T."/>
            <person name="Herter B."/>
            <person name="Rosa B.A."/>
            <person name="Cordes M."/>
            <person name="Tomlinson C."/>
            <person name="Wollam A."/>
            <person name="Palsikar V.B."/>
            <person name="Mardis E.R."/>
            <person name="Wilson R.K."/>
        </authorList>
    </citation>
    <scope>NUCLEOTIDE SEQUENCE [LARGE SCALE GENOMIC DNA]</scope>
    <source>
        <strain evidence="2">KA00274</strain>
    </source>
</reference>